<keyword evidence="5" id="KW-0482">Metalloprotease</keyword>
<dbReference type="Gene3D" id="3.40.140.10">
    <property type="entry name" value="Cytidine Deaminase, domain 2"/>
    <property type="match status" value="1"/>
</dbReference>
<evidence type="ECO:0000313" key="7">
    <source>
        <dbReference type="EMBL" id="MBD2705654.1"/>
    </source>
</evidence>
<dbReference type="EMBL" id="JACWZY010000064">
    <property type="protein sequence ID" value="MBD2705654.1"/>
    <property type="molecule type" value="Genomic_DNA"/>
</dbReference>
<organism evidence="7 8">
    <name type="scientific">Spirosoma profusum</name>
    <dbReference type="NCBI Taxonomy" id="2771354"/>
    <lineage>
        <taxon>Bacteria</taxon>
        <taxon>Pseudomonadati</taxon>
        <taxon>Bacteroidota</taxon>
        <taxon>Cytophagia</taxon>
        <taxon>Cytophagales</taxon>
        <taxon>Cytophagaceae</taxon>
        <taxon>Spirosoma</taxon>
    </lineage>
</organism>
<evidence type="ECO:0000256" key="3">
    <source>
        <dbReference type="ARBA" id="ARBA00022801"/>
    </source>
</evidence>
<evidence type="ECO:0000256" key="1">
    <source>
        <dbReference type="ARBA" id="ARBA00022670"/>
    </source>
</evidence>
<dbReference type="PANTHER" id="PTHR30471:SF3">
    <property type="entry name" value="UPF0758 PROTEIN YEES-RELATED"/>
    <property type="match status" value="1"/>
</dbReference>
<dbReference type="PANTHER" id="PTHR30471">
    <property type="entry name" value="DNA REPAIR PROTEIN RADC"/>
    <property type="match status" value="1"/>
</dbReference>
<dbReference type="InterPro" id="IPR037518">
    <property type="entry name" value="MPN"/>
</dbReference>
<feature type="domain" description="MPN" evidence="6">
    <location>
        <begin position="30"/>
        <end position="155"/>
    </location>
</feature>
<gene>
    <name evidence="7" type="ORF">IC229_33915</name>
</gene>
<protein>
    <submittedName>
        <fullName evidence="7">JAB domain-containing protein</fullName>
    </submittedName>
</protein>
<dbReference type="Proteomes" id="UP000598820">
    <property type="component" value="Unassembled WGS sequence"/>
</dbReference>
<evidence type="ECO:0000256" key="2">
    <source>
        <dbReference type="ARBA" id="ARBA00022723"/>
    </source>
</evidence>
<dbReference type="Pfam" id="PF04002">
    <property type="entry name" value="RadC"/>
    <property type="match status" value="1"/>
</dbReference>
<dbReference type="GO" id="GO:0008237">
    <property type="term" value="F:metallopeptidase activity"/>
    <property type="evidence" value="ECO:0007669"/>
    <property type="project" value="UniProtKB-KW"/>
</dbReference>
<dbReference type="InterPro" id="IPR001405">
    <property type="entry name" value="UPF0758"/>
</dbReference>
<dbReference type="GO" id="GO:0046872">
    <property type="term" value="F:metal ion binding"/>
    <property type="evidence" value="ECO:0007669"/>
    <property type="project" value="UniProtKB-KW"/>
</dbReference>
<proteinExistence type="predicted"/>
<keyword evidence="3" id="KW-0378">Hydrolase</keyword>
<dbReference type="PROSITE" id="PS50249">
    <property type="entry name" value="MPN"/>
    <property type="match status" value="1"/>
</dbReference>
<accession>A0A927GAZ5</accession>
<dbReference type="CDD" id="cd08071">
    <property type="entry name" value="MPN_DUF2466"/>
    <property type="match status" value="1"/>
</dbReference>
<sequence>MSQLAIQSLFTVNEVEISYRNKTPYQNRIQIACSLTAYEILRQAWDENKLELFEQFKILLLDRKNNCLAISDIATGGMTACNVDPKFIFVTALKDNAHGIILARNHPSGNLQPSDQDLALTHKLSECGKLLDIDVLDHLIVTPGNYYSFADEGCMPR</sequence>
<evidence type="ECO:0000313" key="8">
    <source>
        <dbReference type="Proteomes" id="UP000598820"/>
    </source>
</evidence>
<keyword evidence="4" id="KW-0862">Zinc</keyword>
<dbReference type="InterPro" id="IPR025657">
    <property type="entry name" value="RadC_JAB"/>
</dbReference>
<keyword evidence="8" id="KW-1185">Reference proteome</keyword>
<reference evidence="7" key="1">
    <citation type="submission" date="2020-09" db="EMBL/GenBank/DDBJ databases">
        <authorList>
            <person name="Kim M.K."/>
        </authorList>
    </citation>
    <scope>NUCLEOTIDE SEQUENCE</scope>
    <source>
        <strain evidence="7">BT702</strain>
    </source>
</reference>
<dbReference type="AlphaFoldDB" id="A0A927GAZ5"/>
<keyword evidence="2" id="KW-0479">Metal-binding</keyword>
<comment type="caution">
    <text evidence="7">The sequence shown here is derived from an EMBL/GenBank/DDBJ whole genome shotgun (WGS) entry which is preliminary data.</text>
</comment>
<evidence type="ECO:0000256" key="4">
    <source>
        <dbReference type="ARBA" id="ARBA00022833"/>
    </source>
</evidence>
<keyword evidence="1" id="KW-0645">Protease</keyword>
<dbReference type="GO" id="GO:0006508">
    <property type="term" value="P:proteolysis"/>
    <property type="evidence" value="ECO:0007669"/>
    <property type="project" value="UniProtKB-KW"/>
</dbReference>
<name>A0A927GAZ5_9BACT</name>
<evidence type="ECO:0000256" key="5">
    <source>
        <dbReference type="ARBA" id="ARBA00023049"/>
    </source>
</evidence>
<evidence type="ECO:0000259" key="6">
    <source>
        <dbReference type="PROSITE" id="PS50249"/>
    </source>
</evidence>